<dbReference type="Gene3D" id="3.40.50.720">
    <property type="entry name" value="NAD(P)-binding Rossmann-like Domain"/>
    <property type="match status" value="1"/>
</dbReference>
<keyword evidence="3" id="KW-1185">Reference proteome</keyword>
<feature type="domain" description="CoA-binding" evidence="1">
    <location>
        <begin position="8"/>
        <end position="100"/>
    </location>
</feature>
<evidence type="ECO:0000259" key="1">
    <source>
        <dbReference type="SMART" id="SM00881"/>
    </source>
</evidence>
<gene>
    <name evidence="2" type="ORF">OJ962_12240</name>
</gene>
<comment type="caution">
    <text evidence="2">The sequence shown here is derived from an EMBL/GenBank/DDBJ whole genome shotgun (WGS) entry which is preliminary data.</text>
</comment>
<dbReference type="InterPro" id="IPR036291">
    <property type="entry name" value="NAD(P)-bd_dom_sf"/>
</dbReference>
<organism evidence="2 3">
    <name type="scientific">Solirubrobacter deserti</name>
    <dbReference type="NCBI Taxonomy" id="2282478"/>
    <lineage>
        <taxon>Bacteria</taxon>
        <taxon>Bacillati</taxon>
        <taxon>Actinomycetota</taxon>
        <taxon>Thermoleophilia</taxon>
        <taxon>Solirubrobacterales</taxon>
        <taxon>Solirubrobacteraceae</taxon>
        <taxon>Solirubrobacter</taxon>
    </lineage>
</organism>
<dbReference type="SMART" id="SM00881">
    <property type="entry name" value="CoA_binding"/>
    <property type="match status" value="1"/>
</dbReference>
<dbReference type="Pfam" id="PF13380">
    <property type="entry name" value="CoA_binding_2"/>
    <property type="match status" value="1"/>
</dbReference>
<name>A0ABT4RI93_9ACTN</name>
<dbReference type="PANTHER" id="PTHR33303:SF2">
    <property type="entry name" value="COA-BINDING DOMAIN-CONTAINING PROTEIN"/>
    <property type="match status" value="1"/>
</dbReference>
<evidence type="ECO:0000313" key="2">
    <source>
        <dbReference type="EMBL" id="MDA0138271.1"/>
    </source>
</evidence>
<dbReference type="InterPro" id="IPR003781">
    <property type="entry name" value="CoA-bd"/>
</dbReference>
<sequence>MTDIEHVLTQYRTWAVVGCSPQPWRDSHRIASLLQARGYRVIPVNPEAGEELLGERVFPALPAGQGIEVVDLFRRSSAVSAHVDEAIAIGAKAVWMQLGVIDEEAAARARAAGLRVVMNRCPAIELPRLEARGRGAIFRRPPRGGAVR</sequence>
<dbReference type="RefSeq" id="WP_202956502.1">
    <property type="nucleotide sequence ID" value="NZ_JAPCID010000014.1"/>
</dbReference>
<proteinExistence type="predicted"/>
<dbReference type="EMBL" id="JAPCID010000014">
    <property type="protein sequence ID" value="MDA0138271.1"/>
    <property type="molecule type" value="Genomic_DNA"/>
</dbReference>
<dbReference type="PANTHER" id="PTHR33303">
    <property type="entry name" value="CYTOPLASMIC PROTEIN-RELATED"/>
    <property type="match status" value="1"/>
</dbReference>
<dbReference type="SUPFAM" id="SSF51735">
    <property type="entry name" value="NAD(P)-binding Rossmann-fold domains"/>
    <property type="match status" value="1"/>
</dbReference>
<reference evidence="2" key="1">
    <citation type="submission" date="2022-10" db="EMBL/GenBank/DDBJ databases">
        <title>The WGS of Solirubrobacter sp. CPCC 204708.</title>
        <authorList>
            <person name="Jiang Z."/>
        </authorList>
    </citation>
    <scope>NUCLEOTIDE SEQUENCE</scope>
    <source>
        <strain evidence="2">CPCC 204708</strain>
    </source>
</reference>
<protein>
    <submittedName>
        <fullName evidence="2">CoA-binding protein</fullName>
    </submittedName>
</protein>
<accession>A0ABT4RI93</accession>
<dbReference type="Proteomes" id="UP001147700">
    <property type="component" value="Unassembled WGS sequence"/>
</dbReference>
<evidence type="ECO:0000313" key="3">
    <source>
        <dbReference type="Proteomes" id="UP001147700"/>
    </source>
</evidence>